<dbReference type="EMBL" id="JAUEPR010000016">
    <property type="protein sequence ID" value="KAK0477643.1"/>
    <property type="molecule type" value="Genomic_DNA"/>
</dbReference>
<name>A0AA39U933_9AGAR</name>
<comment type="caution">
    <text evidence="1">The sequence shown here is derived from an EMBL/GenBank/DDBJ whole genome shotgun (WGS) entry which is preliminary data.</text>
</comment>
<dbReference type="Proteomes" id="UP001175227">
    <property type="component" value="Unassembled WGS sequence"/>
</dbReference>
<organism evidence="1 2">
    <name type="scientific">Armillaria novae-zelandiae</name>
    <dbReference type="NCBI Taxonomy" id="153914"/>
    <lineage>
        <taxon>Eukaryota</taxon>
        <taxon>Fungi</taxon>
        <taxon>Dikarya</taxon>
        <taxon>Basidiomycota</taxon>
        <taxon>Agaricomycotina</taxon>
        <taxon>Agaricomycetes</taxon>
        <taxon>Agaricomycetidae</taxon>
        <taxon>Agaricales</taxon>
        <taxon>Marasmiineae</taxon>
        <taxon>Physalacriaceae</taxon>
        <taxon>Armillaria</taxon>
    </lineage>
</organism>
<keyword evidence="2" id="KW-1185">Reference proteome</keyword>
<dbReference type="Gene3D" id="3.40.50.300">
    <property type="entry name" value="P-loop containing nucleotide triphosphate hydrolases"/>
    <property type="match status" value="1"/>
</dbReference>
<evidence type="ECO:0000313" key="1">
    <source>
        <dbReference type="EMBL" id="KAK0477643.1"/>
    </source>
</evidence>
<protein>
    <submittedName>
        <fullName evidence="1">Uncharacterized protein</fullName>
    </submittedName>
</protein>
<dbReference type="InterPro" id="IPR027417">
    <property type="entry name" value="P-loop_NTPase"/>
</dbReference>
<evidence type="ECO:0000313" key="2">
    <source>
        <dbReference type="Proteomes" id="UP001175227"/>
    </source>
</evidence>
<dbReference type="AlphaFoldDB" id="A0AA39U933"/>
<proteinExistence type="predicted"/>
<gene>
    <name evidence="1" type="ORF">IW261DRAFT_1485664</name>
</gene>
<accession>A0AA39U933</accession>
<reference evidence="1" key="1">
    <citation type="submission" date="2023-06" db="EMBL/GenBank/DDBJ databases">
        <authorList>
            <consortium name="Lawrence Berkeley National Laboratory"/>
            <person name="Ahrendt S."/>
            <person name="Sahu N."/>
            <person name="Indic B."/>
            <person name="Wong-Bajracharya J."/>
            <person name="Merenyi Z."/>
            <person name="Ke H.-M."/>
            <person name="Monk M."/>
            <person name="Kocsube S."/>
            <person name="Drula E."/>
            <person name="Lipzen A."/>
            <person name="Balint B."/>
            <person name="Henrissat B."/>
            <person name="Andreopoulos B."/>
            <person name="Martin F.M."/>
            <person name="Harder C.B."/>
            <person name="Rigling D."/>
            <person name="Ford K.L."/>
            <person name="Foster G.D."/>
            <person name="Pangilinan J."/>
            <person name="Papanicolaou A."/>
            <person name="Barry K."/>
            <person name="LaButti K."/>
            <person name="Viragh M."/>
            <person name="Koriabine M."/>
            <person name="Yan M."/>
            <person name="Riley R."/>
            <person name="Champramary S."/>
            <person name="Plett K.L."/>
            <person name="Tsai I.J."/>
            <person name="Slot J."/>
            <person name="Sipos G."/>
            <person name="Plett J."/>
            <person name="Nagy L.G."/>
            <person name="Grigoriev I.V."/>
        </authorList>
    </citation>
    <scope>NUCLEOTIDE SEQUENCE</scope>
    <source>
        <strain evidence="1">ICMP 16352</strain>
    </source>
</reference>
<sequence>MVGETGLGETTRYVLQASFFIRPKLAAVERISQFVAYSDLPHTKGKLILCTQPRRVEVISVTK</sequence>